<dbReference type="InterPro" id="IPR018097">
    <property type="entry name" value="EGF_Ca-bd_CS"/>
</dbReference>
<feature type="disulfide bond" evidence="15">
    <location>
        <begin position="165"/>
        <end position="174"/>
    </location>
</feature>
<dbReference type="SMART" id="SM00181">
    <property type="entry name" value="EGF"/>
    <property type="match status" value="9"/>
</dbReference>
<keyword evidence="8" id="KW-0106">Calcium</keyword>
<dbReference type="SMART" id="SM00179">
    <property type="entry name" value="EGF_CA"/>
    <property type="match status" value="6"/>
</dbReference>
<dbReference type="GO" id="GO:0016020">
    <property type="term" value="C:membrane"/>
    <property type="evidence" value="ECO:0007669"/>
    <property type="project" value="UniProtKB-SubCell"/>
</dbReference>
<comment type="function">
    <text evidence="16">Putative Notch ligand involved in the mediation of Notch signaling.</text>
</comment>
<dbReference type="InterPro" id="IPR000742">
    <property type="entry name" value="EGF"/>
</dbReference>
<dbReference type="GO" id="GO:0007219">
    <property type="term" value="P:Notch signaling pathway"/>
    <property type="evidence" value="ECO:0007669"/>
    <property type="project" value="InterPro"/>
</dbReference>
<dbReference type="SMART" id="SM00051">
    <property type="entry name" value="DSL"/>
    <property type="match status" value="1"/>
</dbReference>
<evidence type="ECO:0000256" key="18">
    <source>
        <dbReference type="SAM" id="SignalP"/>
    </source>
</evidence>
<dbReference type="PROSITE" id="PS00010">
    <property type="entry name" value="ASX_HYDROXYL"/>
    <property type="match status" value="2"/>
</dbReference>
<dbReference type="InterPro" id="IPR051022">
    <property type="entry name" value="Notch_Cell-Fate_Det"/>
</dbReference>
<dbReference type="Gene3D" id="2.60.40.3510">
    <property type="match status" value="1"/>
</dbReference>
<feature type="domain" description="EGF-like" evidence="19">
    <location>
        <begin position="468"/>
        <end position="504"/>
    </location>
</feature>
<reference evidence="21 22" key="1">
    <citation type="submission" date="2024-04" db="EMBL/GenBank/DDBJ databases">
        <authorList>
            <person name="Waldvogel A.-M."/>
            <person name="Schoenle A."/>
        </authorList>
    </citation>
    <scope>NUCLEOTIDE SEQUENCE [LARGE SCALE GENOMIC DNA]</scope>
</reference>
<keyword evidence="2 16" id="KW-0217">Developmental protein</keyword>
<feature type="domain" description="DSL" evidence="20">
    <location>
        <begin position="163"/>
        <end position="207"/>
    </location>
</feature>
<dbReference type="GO" id="GO:0048513">
    <property type="term" value="P:animal organ development"/>
    <property type="evidence" value="ECO:0007669"/>
    <property type="project" value="UniProtKB-ARBA"/>
</dbReference>
<evidence type="ECO:0000256" key="14">
    <source>
        <dbReference type="PROSITE-ProRule" id="PRU00076"/>
    </source>
</evidence>
<feature type="disulfide bond" evidence="14">
    <location>
        <begin position="418"/>
        <end position="427"/>
    </location>
</feature>
<proteinExistence type="predicted"/>
<dbReference type="FunFam" id="2.10.25.10:FF:000064">
    <property type="entry name" value="Delta-like protein"/>
    <property type="match status" value="1"/>
</dbReference>
<dbReference type="EMBL" id="OZ035834">
    <property type="protein sequence ID" value="CAL1575050.1"/>
    <property type="molecule type" value="Genomic_DNA"/>
</dbReference>
<evidence type="ECO:0000313" key="22">
    <source>
        <dbReference type="Proteomes" id="UP001497482"/>
    </source>
</evidence>
<evidence type="ECO:0000256" key="10">
    <source>
        <dbReference type="ARBA" id="ARBA00022989"/>
    </source>
</evidence>
<keyword evidence="5 16" id="KW-0732">Signal</keyword>
<dbReference type="Proteomes" id="UP001497482">
    <property type="component" value="Chromosome 12"/>
</dbReference>
<dbReference type="InterPro" id="IPR001774">
    <property type="entry name" value="DSL"/>
</dbReference>
<dbReference type="SUPFAM" id="SSF57196">
    <property type="entry name" value="EGF/Laminin"/>
    <property type="match status" value="4"/>
</dbReference>
<evidence type="ECO:0000256" key="4">
    <source>
        <dbReference type="ARBA" id="ARBA00022692"/>
    </source>
</evidence>
<feature type="domain" description="EGF-like" evidence="19">
    <location>
        <begin position="392"/>
        <end position="428"/>
    </location>
</feature>
<keyword evidence="13" id="KW-0325">Glycoprotein</keyword>
<keyword evidence="3 14" id="KW-0245">EGF-like domain</keyword>
<feature type="domain" description="EGF-like" evidence="19">
    <location>
        <begin position="314"/>
        <end position="350"/>
    </location>
</feature>
<feature type="domain" description="EGF-like" evidence="19">
    <location>
        <begin position="352"/>
        <end position="390"/>
    </location>
</feature>
<feature type="disulfide bond" evidence="14">
    <location>
        <begin position="361"/>
        <end position="378"/>
    </location>
</feature>
<evidence type="ECO:0000256" key="5">
    <source>
        <dbReference type="ARBA" id="ARBA00022729"/>
    </source>
</evidence>
<dbReference type="FunFam" id="2.10.25.10:FF:000012">
    <property type="entry name" value="Delta-like protein"/>
    <property type="match status" value="2"/>
</dbReference>
<dbReference type="Gene3D" id="2.10.25.140">
    <property type="match status" value="1"/>
</dbReference>
<sequence length="685" mass="76134">MAVWFSLFFTIVISVLTQVLGTGVFEVEFHHFQNTNGALANGQSCGKSGCRTYFTVCLKNYQTVVSPGRCLFGRATTPVLGTDSFSIQQNARMRLPLNFTWPGAFSLIVEAWHSPVTALPGDTTNPDFLISSFTIQRKLGIGNEWSQEAPSGTQTELRYSYRFICNENYYGDTCSKICTPRDDRFGHYTCKPDGQIACRPGWKGEYCQEPVCLDGCNERNGNCTVPGECRCREGWQGLFCDVCKLHPSCKHGTCTEPWQCTCKEGWGGIFCDQDLNYCTHHKPCANGATCMNTGQGSYTCTCLPGFTGVNCDAEVRQCDTSPCNNGGYCLDTEEGYRCECPLGYEGTHCEHKKLTCADKPCFHRGKCNEQNNGHSYTCECPAGYTGLNCEKKMDRCTSLECANGGHCVNLGNHGVCSCRSGFTGQRCEININECASNPCANGSTCIDRINDYTCTCPPGFSGRRCDRPMELCGAQPCLNGGTCSGAKGQHTCICPTGYSGPLCQTLEPDGSQHNQKDWLYGDKVTFAAVGVGIGLVILAVFFCMIFMGLRHIKKQRNKNHKSETINNLSKMDHQKENLISTVELKNTNKTMEQEVDSTTDKSNHKRINHYHPDYKISMGYKDEVSCLDKEENCEKTLEDKHHFRKMYRERPECRISSICSSRDSVYQSVFVRAEGKNECIIATEV</sequence>
<organism evidence="21 22">
    <name type="scientific">Knipowitschia caucasica</name>
    <name type="common">Caucasian dwarf goby</name>
    <name type="synonym">Pomatoschistus caucasicus</name>
    <dbReference type="NCBI Taxonomy" id="637954"/>
    <lineage>
        <taxon>Eukaryota</taxon>
        <taxon>Metazoa</taxon>
        <taxon>Chordata</taxon>
        <taxon>Craniata</taxon>
        <taxon>Vertebrata</taxon>
        <taxon>Euteleostomi</taxon>
        <taxon>Actinopterygii</taxon>
        <taxon>Neopterygii</taxon>
        <taxon>Teleostei</taxon>
        <taxon>Neoteleostei</taxon>
        <taxon>Acanthomorphata</taxon>
        <taxon>Gobiaria</taxon>
        <taxon>Gobiiformes</taxon>
        <taxon>Gobioidei</taxon>
        <taxon>Gobiidae</taxon>
        <taxon>Gobiinae</taxon>
        <taxon>Knipowitschia</taxon>
    </lineage>
</organism>
<protein>
    <recommendedName>
        <fullName evidence="16">Delta-like protein</fullName>
    </recommendedName>
</protein>
<dbReference type="FunFam" id="2.10.25.140:FF:000001">
    <property type="entry name" value="Delta-like protein"/>
    <property type="match status" value="1"/>
</dbReference>
<feature type="transmembrane region" description="Helical" evidence="17">
    <location>
        <begin position="524"/>
        <end position="549"/>
    </location>
</feature>
<dbReference type="PANTHER" id="PTHR24049">
    <property type="entry name" value="CRUMBS FAMILY MEMBER"/>
    <property type="match status" value="1"/>
</dbReference>
<dbReference type="Pfam" id="PF12661">
    <property type="entry name" value="hEGF"/>
    <property type="match status" value="1"/>
</dbReference>
<evidence type="ECO:0000256" key="9">
    <source>
        <dbReference type="ARBA" id="ARBA00022843"/>
    </source>
</evidence>
<dbReference type="FunFam" id="2.10.25.10:FF:000117">
    <property type="entry name" value="Delta-like protein"/>
    <property type="match status" value="1"/>
</dbReference>
<keyword evidence="4 16" id="KW-0812">Transmembrane</keyword>
<feature type="disulfide bond" evidence="15">
    <location>
        <begin position="198"/>
        <end position="207"/>
    </location>
</feature>
<dbReference type="PROSITE" id="PS51051">
    <property type="entry name" value="DSL"/>
    <property type="match status" value="1"/>
</dbReference>
<keyword evidence="12 14" id="KW-1015">Disulfide bond</keyword>
<feature type="disulfide bond" evidence="15">
    <location>
        <begin position="178"/>
        <end position="190"/>
    </location>
</feature>
<dbReference type="SUPFAM" id="SSF57184">
    <property type="entry name" value="Growth factor receptor domain"/>
    <property type="match status" value="1"/>
</dbReference>
<feature type="domain" description="EGF-like" evidence="19">
    <location>
        <begin position="274"/>
        <end position="312"/>
    </location>
</feature>
<keyword evidence="11 16" id="KW-0472">Membrane</keyword>
<dbReference type="PRINTS" id="PR00010">
    <property type="entry name" value="EGFBLOOD"/>
</dbReference>
<feature type="domain" description="EGF-like" evidence="19">
    <location>
        <begin position="208"/>
        <end position="241"/>
    </location>
</feature>
<dbReference type="PROSITE" id="PS01186">
    <property type="entry name" value="EGF_2"/>
    <property type="match status" value="7"/>
</dbReference>
<evidence type="ECO:0000256" key="8">
    <source>
        <dbReference type="ARBA" id="ARBA00022837"/>
    </source>
</evidence>
<evidence type="ECO:0000256" key="3">
    <source>
        <dbReference type="ARBA" id="ARBA00022536"/>
    </source>
</evidence>
<dbReference type="CDD" id="cd00054">
    <property type="entry name" value="EGF_CA"/>
    <property type="match status" value="6"/>
</dbReference>
<evidence type="ECO:0000259" key="20">
    <source>
        <dbReference type="PROSITE" id="PS51051"/>
    </source>
</evidence>
<evidence type="ECO:0000256" key="12">
    <source>
        <dbReference type="ARBA" id="ARBA00023157"/>
    </source>
</evidence>
<feature type="domain" description="EGF-like" evidence="19">
    <location>
        <begin position="430"/>
        <end position="466"/>
    </location>
</feature>
<name>A0AAV2JEJ0_KNICA</name>
<accession>A0AAV2JEJ0</accession>
<gene>
    <name evidence="21" type="ORF">KC01_LOCUS6697</name>
</gene>
<dbReference type="PROSITE" id="PS00022">
    <property type="entry name" value="EGF_1"/>
    <property type="match status" value="8"/>
</dbReference>
<dbReference type="InterPro" id="IPR000152">
    <property type="entry name" value="EGF-type_Asp/Asn_hydroxyl_site"/>
</dbReference>
<evidence type="ECO:0000256" key="1">
    <source>
        <dbReference type="ARBA" id="ARBA00004479"/>
    </source>
</evidence>
<dbReference type="PROSITE" id="PS01187">
    <property type="entry name" value="EGF_CA"/>
    <property type="match status" value="1"/>
</dbReference>
<evidence type="ECO:0000259" key="19">
    <source>
        <dbReference type="PROSITE" id="PS50026"/>
    </source>
</evidence>
<keyword evidence="6 16" id="KW-0677">Repeat</keyword>
<dbReference type="InterPro" id="IPR009030">
    <property type="entry name" value="Growth_fac_rcpt_cys_sf"/>
</dbReference>
<dbReference type="InterPro" id="IPR011651">
    <property type="entry name" value="Notch_ligand_N"/>
</dbReference>
<feature type="disulfide bond" evidence="14">
    <location>
        <begin position="340"/>
        <end position="349"/>
    </location>
</feature>
<evidence type="ECO:0000256" key="13">
    <source>
        <dbReference type="ARBA" id="ARBA00023180"/>
    </source>
</evidence>
<dbReference type="Pfam" id="PF21795">
    <property type="entry name" value="JAG1-like_EGF2"/>
    <property type="match status" value="1"/>
</dbReference>
<keyword evidence="22" id="KW-1185">Reference proteome</keyword>
<keyword evidence="7" id="KW-0221">Differentiation</keyword>
<dbReference type="GO" id="GO:0007417">
    <property type="term" value="P:central nervous system development"/>
    <property type="evidence" value="ECO:0007669"/>
    <property type="project" value="UniProtKB-ARBA"/>
</dbReference>
<feature type="disulfide bond" evidence="14">
    <location>
        <begin position="302"/>
        <end position="311"/>
    </location>
</feature>
<dbReference type="Pfam" id="PF07657">
    <property type="entry name" value="MNNL"/>
    <property type="match status" value="1"/>
</dbReference>
<keyword evidence="9" id="KW-0832">Ubl conjugation</keyword>
<feature type="disulfide bond" evidence="14">
    <location>
        <begin position="380"/>
        <end position="389"/>
    </location>
</feature>
<evidence type="ECO:0000256" key="15">
    <source>
        <dbReference type="PROSITE-ProRule" id="PRU00377"/>
    </source>
</evidence>
<comment type="caution">
    <text evidence="14">Lacks conserved residue(s) required for the propagation of feature annotation.</text>
</comment>
<feature type="disulfide bond" evidence="14">
    <location>
        <begin position="456"/>
        <end position="465"/>
    </location>
</feature>
<feature type="signal peptide" evidence="18">
    <location>
        <begin position="1"/>
        <end position="21"/>
    </location>
</feature>
<dbReference type="FunFam" id="2.10.25.10:FF:000018">
    <property type="entry name" value="Delta-like 1"/>
    <property type="match status" value="1"/>
</dbReference>
<evidence type="ECO:0000256" key="16">
    <source>
        <dbReference type="RuleBase" id="RU280815"/>
    </source>
</evidence>
<dbReference type="InterPro" id="IPR013032">
    <property type="entry name" value="EGF-like_CS"/>
</dbReference>
<feature type="disulfide bond" evidence="14">
    <location>
        <begin position="231"/>
        <end position="240"/>
    </location>
</feature>
<feature type="disulfide bond" evidence="14">
    <location>
        <begin position="494"/>
        <end position="503"/>
    </location>
</feature>
<evidence type="ECO:0000256" key="7">
    <source>
        <dbReference type="ARBA" id="ARBA00022782"/>
    </source>
</evidence>
<dbReference type="InterPro" id="IPR001881">
    <property type="entry name" value="EGF-like_Ca-bd_dom"/>
</dbReference>
<dbReference type="AlphaFoldDB" id="A0AAV2JEJ0"/>
<dbReference type="Pfam" id="PF21700">
    <property type="entry name" value="EGF_DL_JAG"/>
    <property type="match status" value="1"/>
</dbReference>
<dbReference type="Pfam" id="PF00008">
    <property type="entry name" value="EGF"/>
    <property type="match status" value="5"/>
</dbReference>
<dbReference type="Pfam" id="PF01414">
    <property type="entry name" value="DSL"/>
    <property type="match status" value="1"/>
</dbReference>
<dbReference type="GO" id="GO:0005509">
    <property type="term" value="F:calcium ion binding"/>
    <property type="evidence" value="ECO:0007669"/>
    <property type="project" value="InterPro"/>
</dbReference>
<dbReference type="FunFam" id="2.10.25.10:FF:000066">
    <property type="entry name" value="FAT atypical cadherin 4"/>
    <property type="match status" value="1"/>
</dbReference>
<dbReference type="PROSITE" id="PS50026">
    <property type="entry name" value="EGF_3"/>
    <property type="match status" value="7"/>
</dbReference>
<comment type="subcellular location">
    <subcellularLocation>
        <location evidence="1 16">Membrane</location>
        <topology evidence="1 16">Single-pass type I membrane protein</topology>
    </subcellularLocation>
</comment>
<evidence type="ECO:0000256" key="2">
    <source>
        <dbReference type="ARBA" id="ARBA00022473"/>
    </source>
</evidence>
<feature type="chain" id="PRO_5043999323" description="Delta-like protein" evidence="18">
    <location>
        <begin position="22"/>
        <end position="685"/>
    </location>
</feature>
<dbReference type="GO" id="GO:0030154">
    <property type="term" value="P:cell differentiation"/>
    <property type="evidence" value="ECO:0007669"/>
    <property type="project" value="UniProtKB-KW"/>
</dbReference>
<evidence type="ECO:0000256" key="17">
    <source>
        <dbReference type="SAM" id="Phobius"/>
    </source>
</evidence>
<dbReference type="Gene3D" id="2.10.25.10">
    <property type="entry name" value="Laminin"/>
    <property type="match status" value="7"/>
</dbReference>
<evidence type="ECO:0000313" key="21">
    <source>
        <dbReference type="EMBL" id="CAL1575050.1"/>
    </source>
</evidence>
<evidence type="ECO:0000256" key="6">
    <source>
        <dbReference type="ARBA" id="ARBA00022737"/>
    </source>
</evidence>
<evidence type="ECO:0000256" key="11">
    <source>
        <dbReference type="ARBA" id="ARBA00023136"/>
    </source>
</evidence>
<keyword evidence="10 16" id="KW-1133">Transmembrane helix</keyword>